<name>A0A7M2SCZ0_9ACTN</name>
<protein>
    <submittedName>
        <fullName evidence="1">Uncharacterized protein</fullName>
    </submittedName>
</protein>
<dbReference type="RefSeq" id="WP_194039053.1">
    <property type="nucleotide sequence ID" value="NZ_CP063373.1"/>
</dbReference>
<reference evidence="1 2" key="1">
    <citation type="submission" date="2020-10" db="EMBL/GenBank/DDBJ databases">
        <title>Streptomyces ferrugineus complate genome analysis.</title>
        <authorList>
            <person name="Anwar N."/>
        </authorList>
    </citation>
    <scope>NUCLEOTIDE SEQUENCE [LARGE SCALE GENOMIC DNA]</scope>
    <source>
        <strain evidence="1 2">CCTCC AA2014009</strain>
    </source>
</reference>
<accession>A0A7M2SCZ0</accession>
<sequence>MEAAEQGRSTEFTSLYEVNGILTGASEDIALDLIREGGNRTVGLVFRRARKDGPSIKMRPIGQLGHRVFALVRLVGELSAAQ</sequence>
<dbReference type="EMBL" id="CP063373">
    <property type="protein sequence ID" value="QOV34180.1"/>
    <property type="molecule type" value="Genomic_DNA"/>
</dbReference>
<evidence type="ECO:0000313" key="2">
    <source>
        <dbReference type="Proteomes" id="UP000594205"/>
    </source>
</evidence>
<organism evidence="1 2">
    <name type="scientific">Streptomyces ferrugineus</name>
    <dbReference type="NCBI Taxonomy" id="1413221"/>
    <lineage>
        <taxon>Bacteria</taxon>
        <taxon>Bacillati</taxon>
        <taxon>Actinomycetota</taxon>
        <taxon>Actinomycetes</taxon>
        <taxon>Kitasatosporales</taxon>
        <taxon>Streptomycetaceae</taxon>
        <taxon>Streptomyces</taxon>
    </lineage>
</organism>
<dbReference type="AlphaFoldDB" id="A0A7M2SCZ0"/>
<dbReference type="KEGG" id="sfeu:IM697_29060"/>
<dbReference type="Proteomes" id="UP000594205">
    <property type="component" value="Chromosome"/>
</dbReference>
<proteinExistence type="predicted"/>
<gene>
    <name evidence="1" type="ORF">IM697_29060</name>
</gene>
<evidence type="ECO:0000313" key="1">
    <source>
        <dbReference type="EMBL" id="QOV34180.1"/>
    </source>
</evidence>
<keyword evidence="2" id="KW-1185">Reference proteome</keyword>